<keyword evidence="2" id="KW-1185">Reference proteome</keyword>
<evidence type="ECO:0000313" key="1">
    <source>
        <dbReference type="EMBL" id="KAH7430146.1"/>
    </source>
</evidence>
<sequence>MLMMFHDRCCFILHIHSMEHPFLRSLRNPSVRGFSNLPRILQDFKLNFEGGKLNF</sequence>
<dbReference type="EMBL" id="CM035414">
    <property type="protein sequence ID" value="KAH7430146.1"/>
    <property type="molecule type" value="Genomic_DNA"/>
</dbReference>
<evidence type="ECO:0000313" key="2">
    <source>
        <dbReference type="Proteomes" id="UP000825935"/>
    </source>
</evidence>
<organism evidence="1 2">
    <name type="scientific">Ceratopteris richardii</name>
    <name type="common">Triangle waterfern</name>
    <dbReference type="NCBI Taxonomy" id="49495"/>
    <lineage>
        <taxon>Eukaryota</taxon>
        <taxon>Viridiplantae</taxon>
        <taxon>Streptophyta</taxon>
        <taxon>Embryophyta</taxon>
        <taxon>Tracheophyta</taxon>
        <taxon>Polypodiopsida</taxon>
        <taxon>Polypodiidae</taxon>
        <taxon>Polypodiales</taxon>
        <taxon>Pteridineae</taxon>
        <taxon>Pteridaceae</taxon>
        <taxon>Parkerioideae</taxon>
        <taxon>Ceratopteris</taxon>
    </lineage>
</organism>
<dbReference type="Proteomes" id="UP000825935">
    <property type="component" value="Chromosome 9"/>
</dbReference>
<gene>
    <name evidence="1" type="ORF">KP509_09G085700</name>
</gene>
<comment type="caution">
    <text evidence="1">The sequence shown here is derived from an EMBL/GenBank/DDBJ whole genome shotgun (WGS) entry which is preliminary data.</text>
</comment>
<reference evidence="1" key="1">
    <citation type="submission" date="2021-08" db="EMBL/GenBank/DDBJ databases">
        <title>WGS assembly of Ceratopteris richardii.</title>
        <authorList>
            <person name="Marchant D.B."/>
            <person name="Chen G."/>
            <person name="Jenkins J."/>
            <person name="Shu S."/>
            <person name="Leebens-Mack J."/>
            <person name="Grimwood J."/>
            <person name="Schmutz J."/>
            <person name="Soltis P."/>
            <person name="Soltis D."/>
            <person name="Chen Z.-H."/>
        </authorList>
    </citation>
    <scope>NUCLEOTIDE SEQUENCE</scope>
    <source>
        <strain evidence="1">Whitten #5841</strain>
        <tissue evidence="1">Leaf</tissue>
    </source>
</reference>
<accession>A0A8T2U8A9</accession>
<name>A0A8T2U8A9_CERRI</name>
<protein>
    <submittedName>
        <fullName evidence="1">Uncharacterized protein</fullName>
    </submittedName>
</protein>
<dbReference type="OrthoDB" id="2010812at2759"/>
<dbReference type="AlphaFoldDB" id="A0A8T2U8A9"/>
<proteinExistence type="predicted"/>